<dbReference type="PANTHER" id="PTHR21666:SF289">
    <property type="entry name" value="L-ALA--D-GLU ENDOPEPTIDASE"/>
    <property type="match status" value="1"/>
</dbReference>
<feature type="domain" description="M23ase beta-sheet core" evidence="4">
    <location>
        <begin position="202"/>
        <end position="297"/>
    </location>
</feature>
<evidence type="ECO:0000313" key="5">
    <source>
        <dbReference type="EMBL" id="SVA61449.1"/>
    </source>
</evidence>
<keyword evidence="3" id="KW-1133">Transmembrane helix</keyword>
<evidence type="ECO:0000256" key="3">
    <source>
        <dbReference type="SAM" id="Phobius"/>
    </source>
</evidence>
<dbReference type="Pfam" id="PF01551">
    <property type="entry name" value="Peptidase_M23"/>
    <property type="match status" value="1"/>
</dbReference>
<evidence type="ECO:0000259" key="4">
    <source>
        <dbReference type="Pfam" id="PF01551"/>
    </source>
</evidence>
<dbReference type="InterPro" id="IPR011055">
    <property type="entry name" value="Dup_hybrid_motif"/>
</dbReference>
<protein>
    <recommendedName>
        <fullName evidence="4">M23ase beta-sheet core domain-containing protein</fullName>
    </recommendedName>
</protein>
<dbReference type="GO" id="GO:0004222">
    <property type="term" value="F:metalloendopeptidase activity"/>
    <property type="evidence" value="ECO:0007669"/>
    <property type="project" value="TreeGrafter"/>
</dbReference>
<sequence length="307" mass="34604">TRGGMRFVVIRDDNDVNVHQWSLSQSTVIIISVIAIVLSASALFFTTEFLTRYLYQAKLQEVREKNQSLVTVLTDLQASLDQMQQDMAELEEKDQALRTYANLPLIDQDIRRVGVGGYTENQTSNLETLIPGIDAKISDIEMNISELRRKVRLEKESYTTIYNTIKDNSQRLSSIPSIRPIEGGYLNTGMGYRNDPFSGEMRFHHGLDISANKGTPIYATADGKVVSAGKLGNYGKTIKINNSHGYRTFFAHLDKILVKRGQDIKRGDLIGQVGNTGRSTASHLHYEVHYFGTPQDPEHYFLARNLK</sequence>
<accession>A0A381X9M2</accession>
<dbReference type="InterPro" id="IPR050570">
    <property type="entry name" value="Cell_wall_metabolism_enzyme"/>
</dbReference>
<dbReference type="AlphaFoldDB" id="A0A381X9M2"/>
<feature type="coiled-coil region" evidence="2">
    <location>
        <begin position="73"/>
        <end position="100"/>
    </location>
</feature>
<name>A0A381X9M2_9ZZZZ</name>
<dbReference type="SUPFAM" id="SSF51261">
    <property type="entry name" value="Duplicated hybrid motif"/>
    <property type="match status" value="1"/>
</dbReference>
<gene>
    <name evidence="5" type="ORF">METZ01_LOCUS114303</name>
</gene>
<dbReference type="EMBL" id="UINC01014406">
    <property type="protein sequence ID" value="SVA61449.1"/>
    <property type="molecule type" value="Genomic_DNA"/>
</dbReference>
<reference evidence="5" key="1">
    <citation type="submission" date="2018-05" db="EMBL/GenBank/DDBJ databases">
        <authorList>
            <person name="Lanie J.A."/>
            <person name="Ng W.-L."/>
            <person name="Kazmierczak K.M."/>
            <person name="Andrzejewski T.M."/>
            <person name="Davidsen T.M."/>
            <person name="Wayne K.J."/>
            <person name="Tettelin H."/>
            <person name="Glass J.I."/>
            <person name="Rusch D."/>
            <person name="Podicherti R."/>
            <person name="Tsui H.-C.T."/>
            <person name="Winkler M.E."/>
        </authorList>
    </citation>
    <scope>NUCLEOTIDE SEQUENCE</scope>
</reference>
<dbReference type="CDD" id="cd12797">
    <property type="entry name" value="M23_peptidase"/>
    <property type="match status" value="1"/>
</dbReference>
<proteinExistence type="predicted"/>
<evidence type="ECO:0000256" key="1">
    <source>
        <dbReference type="ARBA" id="ARBA00022729"/>
    </source>
</evidence>
<dbReference type="InterPro" id="IPR016047">
    <property type="entry name" value="M23ase_b-sheet_dom"/>
</dbReference>
<keyword evidence="1" id="KW-0732">Signal</keyword>
<keyword evidence="2" id="KW-0175">Coiled coil</keyword>
<keyword evidence="3" id="KW-0812">Transmembrane</keyword>
<feature type="non-terminal residue" evidence="5">
    <location>
        <position position="1"/>
    </location>
</feature>
<dbReference type="PANTHER" id="PTHR21666">
    <property type="entry name" value="PEPTIDASE-RELATED"/>
    <property type="match status" value="1"/>
</dbReference>
<dbReference type="FunFam" id="2.70.70.10:FF:000006">
    <property type="entry name" value="M23 family peptidase"/>
    <property type="match status" value="1"/>
</dbReference>
<organism evidence="5">
    <name type="scientific">marine metagenome</name>
    <dbReference type="NCBI Taxonomy" id="408172"/>
    <lineage>
        <taxon>unclassified sequences</taxon>
        <taxon>metagenomes</taxon>
        <taxon>ecological metagenomes</taxon>
    </lineage>
</organism>
<evidence type="ECO:0000256" key="2">
    <source>
        <dbReference type="SAM" id="Coils"/>
    </source>
</evidence>
<feature type="transmembrane region" description="Helical" evidence="3">
    <location>
        <begin position="28"/>
        <end position="55"/>
    </location>
</feature>
<keyword evidence="3" id="KW-0472">Membrane</keyword>
<dbReference type="Gene3D" id="2.70.70.10">
    <property type="entry name" value="Glucose Permease (Domain IIA)"/>
    <property type="match status" value="1"/>
</dbReference>